<dbReference type="RefSeq" id="WP_047762298.1">
    <property type="nucleotide sequence ID" value="NZ_LAQL01000002.1"/>
</dbReference>
<feature type="transmembrane region" description="Helical" evidence="1">
    <location>
        <begin position="45"/>
        <end position="68"/>
    </location>
</feature>
<evidence type="ECO:0000313" key="2">
    <source>
        <dbReference type="EMBL" id="KLN62173.1"/>
    </source>
</evidence>
<dbReference type="EMBL" id="LAQL01000002">
    <property type="protein sequence ID" value="KLN62173.1"/>
    <property type="molecule type" value="Genomic_DNA"/>
</dbReference>
<accession>A0A0H2MIE9</accession>
<dbReference type="Proteomes" id="UP000035444">
    <property type="component" value="Unassembled WGS sequence"/>
</dbReference>
<sequence>MGFFKRLFQSPTSYIWFSLHTLIFVAGVAFLHIPQLKAFLGEALASGIGTSFIATGATGVVLFLYIFLNDDLKNKFETLRLSGLSHAFNGRSTRIREEYDNRIKESHKIDVIGFGLSQFRQDHLKNFAEWSKTKKIRILLLDPKMPSCDEAYAKQRDIEESNPTDTIIPDINKFVSDFQGLKGVDKKNFQVRYMRALPSVNIFKMDDEVFWGPYLIGEQSRNTMTFVAQKGGFVYKQLADHFETIWTSKDFSREI</sequence>
<reference evidence="2 3" key="1">
    <citation type="submission" date="2015-03" db="EMBL/GenBank/DDBJ databases">
        <title>Genome Sequence of Kiloniella spongiae MEBiC09566, isolated from a marine sponge.</title>
        <authorList>
            <person name="Shao Z."/>
            <person name="Wang L."/>
            <person name="Li X."/>
        </authorList>
    </citation>
    <scope>NUCLEOTIDE SEQUENCE [LARGE SCALE GENOMIC DNA]</scope>
    <source>
        <strain evidence="2 3">MEBiC09566</strain>
    </source>
</reference>
<proteinExistence type="predicted"/>
<organism evidence="2 3">
    <name type="scientific">Kiloniella spongiae</name>
    <dbReference type="NCBI Taxonomy" id="1489064"/>
    <lineage>
        <taxon>Bacteria</taxon>
        <taxon>Pseudomonadati</taxon>
        <taxon>Pseudomonadota</taxon>
        <taxon>Alphaproteobacteria</taxon>
        <taxon>Rhodospirillales</taxon>
        <taxon>Kiloniellaceae</taxon>
        <taxon>Kiloniella</taxon>
    </lineage>
</organism>
<name>A0A0H2MIE9_9PROT</name>
<keyword evidence="1" id="KW-0472">Membrane</keyword>
<keyword evidence="1" id="KW-1133">Transmembrane helix</keyword>
<dbReference type="OrthoDB" id="8438314at2"/>
<gene>
    <name evidence="2" type="ORF">WH96_01160</name>
</gene>
<keyword evidence="3" id="KW-1185">Reference proteome</keyword>
<dbReference type="AlphaFoldDB" id="A0A0H2MIE9"/>
<keyword evidence="1" id="KW-0812">Transmembrane</keyword>
<dbReference type="STRING" id="1489064.WH96_01160"/>
<evidence type="ECO:0000256" key="1">
    <source>
        <dbReference type="SAM" id="Phobius"/>
    </source>
</evidence>
<protein>
    <submittedName>
        <fullName evidence="2">Uncharacterized protein</fullName>
    </submittedName>
</protein>
<evidence type="ECO:0000313" key="3">
    <source>
        <dbReference type="Proteomes" id="UP000035444"/>
    </source>
</evidence>
<comment type="caution">
    <text evidence="2">The sequence shown here is derived from an EMBL/GenBank/DDBJ whole genome shotgun (WGS) entry which is preliminary data.</text>
</comment>
<feature type="transmembrane region" description="Helical" evidence="1">
    <location>
        <begin position="12"/>
        <end position="33"/>
    </location>
</feature>